<protein>
    <submittedName>
        <fullName evidence="1">Uncharacterized protein</fullName>
    </submittedName>
</protein>
<evidence type="ECO:0000313" key="1">
    <source>
        <dbReference type="EMBL" id="SDG32176.1"/>
    </source>
</evidence>
<accession>A0A1G7TA47</accession>
<evidence type="ECO:0000313" key="2">
    <source>
        <dbReference type="Proteomes" id="UP000183404"/>
    </source>
</evidence>
<sequence length="199" mass="23958">MRNTVQCIFKGERAKDLADIIEIIYRNENTVANSDEFVPYMLPSKIMNALGNDVIFVDDIEYIDDEKILYIEFTDTDTAPKLSFYMEMAKFYELELYLSAVFEESEIFYNTDKEGKYFPEKYYFNVYISHMHRPTELIKKLVEILEEYGFYYTDLKPFQEKFKEYNVKTEENIYLLKNYLKNTYPRIRMCFGHFVNPLA</sequence>
<dbReference type="EMBL" id="FNBS01000062">
    <property type="protein sequence ID" value="SDG32176.1"/>
    <property type="molecule type" value="Genomic_DNA"/>
</dbReference>
<organism evidence="1 2">
    <name type="scientific">Thermoanaerobacter thermohydrosulfuricus</name>
    <name type="common">Clostridium thermohydrosulfuricum</name>
    <dbReference type="NCBI Taxonomy" id="1516"/>
    <lineage>
        <taxon>Bacteria</taxon>
        <taxon>Bacillati</taxon>
        <taxon>Bacillota</taxon>
        <taxon>Clostridia</taxon>
        <taxon>Thermoanaerobacterales</taxon>
        <taxon>Thermoanaerobacteraceae</taxon>
        <taxon>Thermoanaerobacter</taxon>
    </lineage>
</organism>
<proteinExistence type="predicted"/>
<dbReference type="RefSeq" id="WP_074592776.1">
    <property type="nucleotide sequence ID" value="NZ_FNBS01000062.1"/>
</dbReference>
<name>A0A1G7TA47_THETY</name>
<dbReference type="AlphaFoldDB" id="A0A1G7TA47"/>
<dbReference type="Proteomes" id="UP000183404">
    <property type="component" value="Unassembled WGS sequence"/>
</dbReference>
<reference evidence="1 2" key="1">
    <citation type="submission" date="2016-10" db="EMBL/GenBank/DDBJ databases">
        <authorList>
            <person name="de Groot N.N."/>
        </authorList>
    </citation>
    <scope>NUCLEOTIDE SEQUENCE [LARGE SCALE GENOMIC DNA]</scope>
    <source>
        <strain evidence="1 2">DSM 569</strain>
    </source>
</reference>
<gene>
    <name evidence="1" type="ORF">SAMN04244560_02147</name>
</gene>